<feature type="transmembrane region" description="Helical" evidence="7">
    <location>
        <begin position="346"/>
        <end position="367"/>
    </location>
</feature>
<dbReference type="InterPro" id="IPR036259">
    <property type="entry name" value="MFS_trans_sf"/>
</dbReference>
<sequence length="372" mass="38113">MTTVPAASTSKRPDGWRLAALLGLVAFGDEAFSISLPLVLLTLGASASAPVLIHGALYTSLVIAGFMLGGVVDRYETYWVVRRCLLASCLIVSLGGFLIYATGWTVSVAVGTVLLLGVPGAIEALRTASATVGPLIGGFVASAGLKGVFAGYALIFGIGSLAPRGDLPPGSDHHEPPEKGNNTQGSAVTEFRTNRSLVRGVALSSSLNVGLAVMVPISIARLKLEGGLSAAQIGVCLAAVGVCSIVAAQVAGGVGGKSLAFPALLTASLVSLAGWFTSVFMISALMSFASATAIFFNVRWRTYRQLVTTPQRLGAVSSWCRSIAYSWIALVSFIGARFVSSGISASTVQTAAGVASLVCVIIVLAGFRSERA</sequence>
<dbReference type="SUPFAM" id="SSF103473">
    <property type="entry name" value="MFS general substrate transporter"/>
    <property type="match status" value="1"/>
</dbReference>
<keyword evidence="3 7" id="KW-0812">Transmembrane</keyword>
<feature type="transmembrane region" description="Helical" evidence="7">
    <location>
        <begin position="108"/>
        <end position="125"/>
    </location>
</feature>
<evidence type="ECO:0000256" key="6">
    <source>
        <dbReference type="SAM" id="MobiDB-lite"/>
    </source>
</evidence>
<dbReference type="GO" id="GO:0005886">
    <property type="term" value="C:plasma membrane"/>
    <property type="evidence" value="ECO:0007669"/>
    <property type="project" value="UniProtKB-SubCell"/>
</dbReference>
<feature type="transmembrane region" description="Helical" evidence="7">
    <location>
        <begin position="272"/>
        <end position="298"/>
    </location>
</feature>
<feature type="region of interest" description="Disordered" evidence="6">
    <location>
        <begin position="167"/>
        <end position="186"/>
    </location>
</feature>
<comment type="caution">
    <text evidence="8">The sequence shown here is derived from an EMBL/GenBank/DDBJ whole genome shotgun (WGS) entry which is preliminary data.</text>
</comment>
<evidence type="ECO:0000256" key="2">
    <source>
        <dbReference type="ARBA" id="ARBA00022475"/>
    </source>
</evidence>
<evidence type="ECO:0000313" key="9">
    <source>
        <dbReference type="Proteomes" id="UP000254118"/>
    </source>
</evidence>
<feature type="transmembrane region" description="Helical" evidence="7">
    <location>
        <begin position="132"/>
        <end position="158"/>
    </location>
</feature>
<evidence type="ECO:0000256" key="4">
    <source>
        <dbReference type="ARBA" id="ARBA00022989"/>
    </source>
</evidence>
<feature type="transmembrane region" description="Helical" evidence="7">
    <location>
        <begin position="319"/>
        <end position="340"/>
    </location>
</feature>
<keyword evidence="4 7" id="KW-1133">Transmembrane helix</keyword>
<accession>A0AA46BQ16</accession>
<feature type="transmembrane region" description="Helical" evidence="7">
    <location>
        <begin position="231"/>
        <end position="252"/>
    </location>
</feature>
<feature type="transmembrane region" description="Helical" evidence="7">
    <location>
        <begin position="84"/>
        <end position="102"/>
    </location>
</feature>
<feature type="transmembrane region" description="Helical" evidence="7">
    <location>
        <begin position="197"/>
        <end position="219"/>
    </location>
</feature>
<proteinExistence type="predicted"/>
<evidence type="ECO:0000256" key="7">
    <source>
        <dbReference type="SAM" id="Phobius"/>
    </source>
</evidence>
<dbReference type="AlphaFoldDB" id="A0AA46BQ16"/>
<evidence type="ECO:0008006" key="10">
    <source>
        <dbReference type="Google" id="ProtNLM"/>
    </source>
</evidence>
<reference evidence="8 9" key="1">
    <citation type="submission" date="2018-06" db="EMBL/GenBank/DDBJ databases">
        <authorList>
            <consortium name="Pathogen Informatics"/>
            <person name="Doyle S."/>
        </authorList>
    </citation>
    <scope>NUCLEOTIDE SEQUENCE [LARGE SCALE GENOMIC DNA]</scope>
    <source>
        <strain evidence="8 9">NCTC7915</strain>
    </source>
</reference>
<organism evidence="8 9">
    <name type="scientific">Dermatophilus congolensis</name>
    <dbReference type="NCBI Taxonomy" id="1863"/>
    <lineage>
        <taxon>Bacteria</taxon>
        <taxon>Bacillati</taxon>
        <taxon>Actinomycetota</taxon>
        <taxon>Actinomycetes</taxon>
        <taxon>Micrococcales</taxon>
        <taxon>Dermatophilaceae</taxon>
        <taxon>Dermatophilus</taxon>
    </lineage>
</organism>
<comment type="subcellular location">
    <subcellularLocation>
        <location evidence="1">Cell membrane</location>
        <topology evidence="1">Multi-pass membrane protein</topology>
    </subcellularLocation>
</comment>
<feature type="transmembrane region" description="Helical" evidence="7">
    <location>
        <begin position="49"/>
        <end position="72"/>
    </location>
</feature>
<protein>
    <recommendedName>
        <fullName evidence="10">Major Facilitator Superfamily</fullName>
    </recommendedName>
</protein>
<keyword evidence="5 7" id="KW-0472">Membrane</keyword>
<dbReference type="PANTHER" id="PTHR23513">
    <property type="entry name" value="INTEGRAL MEMBRANE EFFLUX PROTEIN-RELATED"/>
    <property type="match status" value="1"/>
</dbReference>
<evidence type="ECO:0000256" key="3">
    <source>
        <dbReference type="ARBA" id="ARBA00022692"/>
    </source>
</evidence>
<keyword evidence="2" id="KW-1003">Cell membrane</keyword>
<evidence type="ECO:0000256" key="5">
    <source>
        <dbReference type="ARBA" id="ARBA00023136"/>
    </source>
</evidence>
<dbReference type="EMBL" id="UFYA01000001">
    <property type="protein sequence ID" value="STD14459.1"/>
    <property type="molecule type" value="Genomic_DNA"/>
</dbReference>
<dbReference type="Proteomes" id="UP000254118">
    <property type="component" value="Unassembled WGS sequence"/>
</dbReference>
<evidence type="ECO:0000313" key="8">
    <source>
        <dbReference type="EMBL" id="STD14459.1"/>
    </source>
</evidence>
<dbReference type="Gene3D" id="1.20.1250.20">
    <property type="entry name" value="MFS general substrate transporter like domains"/>
    <property type="match status" value="1"/>
</dbReference>
<gene>
    <name evidence="8" type="ORF">NCTC7915_02106</name>
</gene>
<dbReference type="PANTHER" id="PTHR23513:SF6">
    <property type="entry name" value="MAJOR FACILITATOR SUPERFAMILY ASSOCIATED DOMAIN-CONTAINING PROTEIN"/>
    <property type="match status" value="1"/>
</dbReference>
<name>A0AA46BQ16_9MICO</name>
<evidence type="ECO:0000256" key="1">
    <source>
        <dbReference type="ARBA" id="ARBA00004651"/>
    </source>
</evidence>